<accession>A0A5N0YRW3</accession>
<dbReference type="InterPro" id="IPR003594">
    <property type="entry name" value="HATPase_dom"/>
</dbReference>
<dbReference type="Gene3D" id="3.30.230.10">
    <property type="match status" value="1"/>
</dbReference>
<keyword evidence="8" id="KW-0238">DNA-binding</keyword>
<keyword evidence="3 11" id="KW-0479">Metal-binding</keyword>
<feature type="site" description="Interaction with DNA" evidence="11">
    <location>
        <position position="462"/>
    </location>
</feature>
<dbReference type="InterPro" id="IPR013760">
    <property type="entry name" value="Topo_IIA-like_dom_sf"/>
</dbReference>
<dbReference type="FunFam" id="3.30.565.10:FF:000002">
    <property type="entry name" value="DNA gyrase subunit B"/>
    <property type="match status" value="1"/>
</dbReference>
<dbReference type="GO" id="GO:0005524">
    <property type="term" value="F:ATP binding"/>
    <property type="evidence" value="ECO:0007669"/>
    <property type="project" value="UniProtKB-UniRule"/>
</dbReference>
<dbReference type="EMBL" id="VYUT01000013">
    <property type="protein sequence ID" value="KAA9204924.1"/>
    <property type="molecule type" value="Genomic_DNA"/>
</dbReference>
<dbReference type="GO" id="GO:0006261">
    <property type="term" value="P:DNA-templated DNA replication"/>
    <property type="evidence" value="ECO:0007669"/>
    <property type="project" value="UniProtKB-UniRule"/>
</dbReference>
<dbReference type="Pfam" id="PF01751">
    <property type="entry name" value="Toprim"/>
    <property type="match status" value="1"/>
</dbReference>
<dbReference type="GO" id="GO:0005694">
    <property type="term" value="C:chromosome"/>
    <property type="evidence" value="ECO:0007669"/>
    <property type="project" value="InterPro"/>
</dbReference>
<dbReference type="GO" id="GO:0005737">
    <property type="term" value="C:cytoplasm"/>
    <property type="evidence" value="ECO:0007669"/>
    <property type="project" value="UniProtKB-SubCell"/>
</dbReference>
<comment type="subcellular location">
    <subcellularLocation>
        <location evidence="11">Cytoplasm</location>
    </subcellularLocation>
</comment>
<dbReference type="CDD" id="cd00822">
    <property type="entry name" value="TopoII_Trans_DNA_gyrase"/>
    <property type="match status" value="1"/>
</dbReference>
<dbReference type="InterPro" id="IPR000565">
    <property type="entry name" value="Topo_IIA_B"/>
</dbReference>
<dbReference type="NCBIfam" id="NF004189">
    <property type="entry name" value="PRK05644.1"/>
    <property type="match status" value="1"/>
</dbReference>
<proteinExistence type="inferred from homology"/>
<dbReference type="PRINTS" id="PR00418">
    <property type="entry name" value="TPI2FAMILY"/>
</dbReference>
<dbReference type="RefSeq" id="WP_104660252.1">
    <property type="nucleotide sequence ID" value="NZ_CP042597.1"/>
</dbReference>
<dbReference type="GO" id="GO:0003677">
    <property type="term" value="F:DNA binding"/>
    <property type="evidence" value="ECO:0007669"/>
    <property type="project" value="UniProtKB-KW"/>
</dbReference>
<comment type="cofactor">
    <cofactor evidence="11">
        <name>Mg(2+)</name>
        <dbReference type="ChEBI" id="CHEBI:18420"/>
    </cofactor>
    <cofactor evidence="11">
        <name>Mn(2+)</name>
        <dbReference type="ChEBI" id="CHEBI:29035"/>
    </cofactor>
    <cofactor evidence="11">
        <name>Ca(2+)</name>
        <dbReference type="ChEBI" id="CHEBI:29108"/>
    </cofactor>
    <text evidence="11">Binds two Mg(2+) per subunit. The magnesium ions form salt bridges with both the protein and the DNA. Can also accept other divalent metal cations, such as Mn(2+) or Ca(2+).</text>
</comment>
<dbReference type="GO" id="GO:0006265">
    <property type="term" value="P:DNA topological change"/>
    <property type="evidence" value="ECO:0007669"/>
    <property type="project" value="UniProtKB-UniRule"/>
</dbReference>
<feature type="binding site" evidence="11">
    <location>
        <position position="507"/>
    </location>
    <ligand>
        <name>Mg(2+)</name>
        <dbReference type="ChEBI" id="CHEBI:18420"/>
        <label>1</label>
        <note>catalytic</note>
    </ligand>
</feature>
<evidence type="ECO:0000256" key="6">
    <source>
        <dbReference type="ARBA" id="ARBA00022842"/>
    </source>
</evidence>
<dbReference type="FunFam" id="3.40.50.670:FF:000002">
    <property type="entry name" value="DNA gyrase subunit B"/>
    <property type="match status" value="1"/>
</dbReference>
<dbReference type="Gene3D" id="3.40.50.670">
    <property type="match status" value="1"/>
</dbReference>
<dbReference type="PROSITE" id="PS50880">
    <property type="entry name" value="TOPRIM"/>
    <property type="match status" value="1"/>
</dbReference>
<evidence type="ECO:0000256" key="4">
    <source>
        <dbReference type="ARBA" id="ARBA00022741"/>
    </source>
</evidence>
<dbReference type="GO" id="GO:0034335">
    <property type="term" value="F:DNA negative supercoiling activity"/>
    <property type="evidence" value="ECO:0007669"/>
    <property type="project" value="UniProtKB-ARBA"/>
</dbReference>
<feature type="binding site" evidence="11">
    <location>
        <position position="509"/>
    </location>
    <ligand>
        <name>Mg(2+)</name>
        <dbReference type="ChEBI" id="CHEBI:18420"/>
        <label>2</label>
    </ligand>
</feature>
<dbReference type="FunFam" id="3.30.230.10:FF:000005">
    <property type="entry name" value="DNA gyrase subunit B"/>
    <property type="match status" value="1"/>
</dbReference>
<dbReference type="PANTHER" id="PTHR45866">
    <property type="entry name" value="DNA GYRASE/TOPOISOMERASE SUBUNIT B"/>
    <property type="match status" value="1"/>
</dbReference>
<evidence type="ECO:0000256" key="1">
    <source>
        <dbReference type="ARBA" id="ARBA00000185"/>
    </source>
</evidence>
<dbReference type="InterPro" id="IPR014721">
    <property type="entry name" value="Ribsml_uS5_D2-typ_fold_subgr"/>
</dbReference>
<comment type="subunit">
    <text evidence="11">Heterotetramer, composed of two GyrA and two GyrB chains. In the heterotetramer, GyrA contains the active site tyrosine that forms a transient covalent intermediate with DNA, while GyrB binds cofactors and catalyzes ATP hydrolysis.</text>
</comment>
<dbReference type="CDD" id="cd16928">
    <property type="entry name" value="HATPase_GyrB-like"/>
    <property type="match status" value="1"/>
</dbReference>
<reference evidence="13 14" key="1">
    <citation type="submission" date="2019-09" db="EMBL/GenBank/DDBJ databases">
        <title>Vancomyinc resistant enterococci isolated from farm animals in Switzerland.</title>
        <authorList>
            <person name="Stevens M.J.A."/>
            <person name="Stephan R."/>
            <person name="Morach M."/>
            <person name="Nuesch-Inderbinen M."/>
        </authorList>
    </citation>
    <scope>NUCLEOTIDE SEQUENCE [LARGE SCALE GENOMIC DNA]</scope>
    <source>
        <strain evidence="13 14">GH27</strain>
    </source>
</reference>
<feature type="site" description="Interaction with DNA" evidence="11">
    <location>
        <position position="459"/>
    </location>
</feature>
<keyword evidence="11" id="KW-0963">Cytoplasm</keyword>
<dbReference type="Proteomes" id="UP000326078">
    <property type="component" value="Unassembled WGS sequence"/>
</dbReference>
<evidence type="ECO:0000259" key="12">
    <source>
        <dbReference type="PROSITE" id="PS50880"/>
    </source>
</evidence>
<comment type="miscellaneous">
    <text evidence="11">Few gyrases are as efficient as E.coli at forming negative supercoils. Not all organisms have 2 type II topoisomerases; in organisms with a single type II topoisomerase this enzyme also has to decatenate newly replicated chromosomes.</text>
</comment>
<dbReference type="CDD" id="cd03366">
    <property type="entry name" value="TOPRIM_TopoIIA_GyrB"/>
    <property type="match status" value="1"/>
</dbReference>
<dbReference type="HAMAP" id="MF_01898">
    <property type="entry name" value="GyrB"/>
    <property type="match status" value="1"/>
</dbReference>
<evidence type="ECO:0000256" key="8">
    <source>
        <dbReference type="ARBA" id="ARBA00023125"/>
    </source>
</evidence>
<dbReference type="SUPFAM" id="SSF54211">
    <property type="entry name" value="Ribosomal protein S5 domain 2-like"/>
    <property type="match status" value="1"/>
</dbReference>
<evidence type="ECO:0000256" key="9">
    <source>
        <dbReference type="ARBA" id="ARBA00023235"/>
    </source>
</evidence>
<feature type="binding site" evidence="11">
    <location>
        <position position="434"/>
    </location>
    <ligand>
        <name>Mg(2+)</name>
        <dbReference type="ChEBI" id="CHEBI:18420"/>
        <label>1</label>
        <note>catalytic</note>
    </ligand>
</feature>
<keyword evidence="7 11" id="KW-0799">Topoisomerase</keyword>
<dbReference type="Pfam" id="PF00986">
    <property type="entry name" value="DNA_gyraseB_C"/>
    <property type="match status" value="1"/>
</dbReference>
<evidence type="ECO:0000256" key="3">
    <source>
        <dbReference type="ARBA" id="ARBA00022723"/>
    </source>
</evidence>
<keyword evidence="4 11" id="KW-0547">Nucleotide-binding</keyword>
<dbReference type="InterPro" id="IPR036890">
    <property type="entry name" value="HATPase_C_sf"/>
</dbReference>
<dbReference type="InterPro" id="IPR002288">
    <property type="entry name" value="DNA_gyrase_B_C"/>
</dbReference>
<keyword evidence="9 11" id="KW-0413">Isomerase</keyword>
<keyword evidence="5 11" id="KW-0067">ATP-binding</keyword>
<keyword evidence="6 11" id="KW-0460">Magnesium</keyword>
<dbReference type="SUPFAM" id="SSF55874">
    <property type="entry name" value="ATPase domain of HSP90 chaperone/DNA topoisomerase II/histidine kinase"/>
    <property type="match status" value="1"/>
</dbReference>
<dbReference type="Pfam" id="PF00204">
    <property type="entry name" value="DNA_gyraseB"/>
    <property type="match status" value="1"/>
</dbReference>
<dbReference type="InterPro" id="IPR034160">
    <property type="entry name" value="TOPRIM_GyrB"/>
</dbReference>
<comment type="similarity">
    <text evidence="2 11">Belongs to the type II topoisomerase GyrB family.</text>
</comment>
<dbReference type="PANTHER" id="PTHR45866:SF1">
    <property type="entry name" value="DNA GYRASE SUBUNIT B, MITOCHONDRIAL"/>
    <property type="match status" value="1"/>
</dbReference>
<gene>
    <name evidence="11 13" type="primary">gyrB</name>
    <name evidence="13" type="ORF">F6X95_09710</name>
</gene>
<comment type="catalytic activity">
    <reaction evidence="1 11">
        <text>ATP-dependent breakage, passage and rejoining of double-stranded DNA.</text>
        <dbReference type="EC" id="5.6.2.2"/>
    </reaction>
</comment>
<dbReference type="NCBIfam" id="TIGR01059">
    <property type="entry name" value="gyrB"/>
    <property type="match status" value="1"/>
</dbReference>
<evidence type="ECO:0000256" key="5">
    <source>
        <dbReference type="ARBA" id="ARBA00022840"/>
    </source>
</evidence>
<evidence type="ECO:0000256" key="7">
    <source>
        <dbReference type="ARBA" id="ARBA00023029"/>
    </source>
</evidence>
<evidence type="ECO:0000256" key="10">
    <source>
        <dbReference type="ARBA" id="ARBA00063644"/>
    </source>
</evidence>
<protein>
    <recommendedName>
        <fullName evidence="11">DNA gyrase subunit B</fullName>
        <ecNumber evidence="11">5.6.2.2</ecNumber>
    </recommendedName>
</protein>
<organism evidence="13 14">
    <name type="scientific">Enterococcus durans</name>
    <dbReference type="NCBI Taxonomy" id="53345"/>
    <lineage>
        <taxon>Bacteria</taxon>
        <taxon>Bacillati</taxon>
        <taxon>Bacillota</taxon>
        <taxon>Bacilli</taxon>
        <taxon>Lactobacillales</taxon>
        <taxon>Enterococcaceae</taxon>
        <taxon>Enterococcus</taxon>
    </lineage>
</organism>
<dbReference type="EC" id="5.6.2.2" evidence="11"/>
<dbReference type="InterPro" id="IPR011557">
    <property type="entry name" value="GyrB"/>
</dbReference>
<dbReference type="NCBIfam" id="NF011501">
    <property type="entry name" value="PRK14939.1"/>
    <property type="match status" value="1"/>
</dbReference>
<evidence type="ECO:0000313" key="14">
    <source>
        <dbReference type="Proteomes" id="UP000326078"/>
    </source>
</evidence>
<evidence type="ECO:0000313" key="13">
    <source>
        <dbReference type="EMBL" id="KAA9204924.1"/>
    </source>
</evidence>
<sequence length="648" mass="72518">MTDERSLIERAKEYDASQIQVLEGLEAVRKRPGMYIGSTSSEGLHHLVWEIVDNSIDEVLAGFATKIQVVIEEDNSITVIDDGRGIPVDIQAKTGRPAVETVFTVLHAGGKFGGGGYKVSGGLHGVGSSVVNALSSQLDVKVYKDGNVYYQQYRRGAVVDDLKIIEQSDRHGTTVHFIPDPEIFTETTVFDFNKLATRIRELAFLNRGMHISIEDRREEKTVVKEYHYDGGIKSYVEYLNANKVVLFPEPVYLEGEQQDITVEVSMQYTDGYHSNIMSFANNIHTYEGGTHESGFKTALTRVINDYARKQKLMKENDDNLTGEDVREGLTAVISIKHPDPQFEGQTKTKLGNSEVRTVTDRLFSEHFMKFLLENPSVGRQIIEKGLLASKARLAAKRAREVTRRKGALEISNLPGKLADCSSNDPEKCELFIVEGDSAGGSAKQGRNREFQAILPIRGKILNVEKASMDKILANEEIRSLFTAMGTGFGEDFDVSKARYHKLVIMTDADVDGAHIRTLLLTLFYRYMRPIVEAGYVYIAQPPLYGVKQGKKITYVQPGKTAEEDLKEVVASLPATPKPSVQRYKGLGEMDDHQLWETTMDPSNRMMARVSVDDAIAADQIFEMLMGDRVEPRRAFIEENAHYVKNLDI</sequence>
<evidence type="ECO:0000256" key="11">
    <source>
        <dbReference type="HAMAP-Rule" id="MF_01898"/>
    </source>
</evidence>
<evidence type="ECO:0000256" key="2">
    <source>
        <dbReference type="ARBA" id="ARBA00010708"/>
    </source>
</evidence>
<name>A0A5N0YRW3_9ENTE</name>
<dbReference type="InterPro" id="IPR001241">
    <property type="entry name" value="Topo_IIA"/>
</dbReference>
<feature type="binding site" evidence="11">
    <location>
        <position position="507"/>
    </location>
    <ligand>
        <name>Mg(2+)</name>
        <dbReference type="ChEBI" id="CHEBI:18420"/>
        <label>2</label>
    </ligand>
</feature>
<dbReference type="Pfam" id="PF02518">
    <property type="entry name" value="HATPase_c"/>
    <property type="match status" value="1"/>
</dbReference>
<dbReference type="InterPro" id="IPR006171">
    <property type="entry name" value="TOPRIM_dom"/>
</dbReference>
<dbReference type="InterPro" id="IPR018522">
    <property type="entry name" value="TopoIIA_CS"/>
</dbReference>
<dbReference type="SUPFAM" id="SSF56719">
    <property type="entry name" value="Type II DNA topoisomerase"/>
    <property type="match status" value="1"/>
</dbReference>
<dbReference type="AlphaFoldDB" id="A0A5N0YRW3"/>
<dbReference type="PROSITE" id="PS00177">
    <property type="entry name" value="TOPOISOMERASE_II"/>
    <property type="match status" value="1"/>
</dbReference>
<dbReference type="InterPro" id="IPR013506">
    <property type="entry name" value="Topo_IIA_bsu_dom2"/>
</dbReference>
<comment type="subunit">
    <text evidence="10">Heterotetramer composed of ParC and ParE.</text>
</comment>
<dbReference type="Gene3D" id="3.30.565.10">
    <property type="entry name" value="Histidine kinase-like ATPase, C-terminal domain"/>
    <property type="match status" value="1"/>
</dbReference>
<dbReference type="InterPro" id="IPR013759">
    <property type="entry name" value="Topo_IIA_B_C"/>
</dbReference>
<dbReference type="InterPro" id="IPR020568">
    <property type="entry name" value="Ribosomal_Su5_D2-typ_SF"/>
</dbReference>
<dbReference type="GO" id="GO:0046872">
    <property type="term" value="F:metal ion binding"/>
    <property type="evidence" value="ECO:0007669"/>
    <property type="project" value="UniProtKB-KW"/>
</dbReference>
<comment type="caution">
    <text evidence="13">The sequence shown here is derived from an EMBL/GenBank/DDBJ whole genome shotgun (WGS) entry which is preliminary data.</text>
</comment>
<feature type="domain" description="Toprim" evidence="12">
    <location>
        <begin position="428"/>
        <end position="542"/>
    </location>
</feature>
<dbReference type="SMART" id="SM00387">
    <property type="entry name" value="HATPase_c"/>
    <property type="match status" value="1"/>
</dbReference>
<dbReference type="PRINTS" id="PR01159">
    <property type="entry name" value="DNAGYRASEB"/>
</dbReference>
<dbReference type="SMART" id="SM00433">
    <property type="entry name" value="TOP2c"/>
    <property type="match status" value="1"/>
</dbReference>
<comment type="function">
    <text evidence="11">A type II topoisomerase that negatively supercoils closed circular double-stranded (ds) DNA in an ATP-dependent manner to modulate DNA topology and maintain chromosomes in an underwound state. Negative supercoiling favors strand separation, and DNA replication, transcription, recombination and repair, all of which involve strand separation. Also able to catalyze the interconversion of other topological isomers of dsDNA rings, including catenanes and knotted rings. Type II topoisomerases break and join 2 DNA strands simultaneously in an ATP-dependent manner.</text>
</comment>